<feature type="domain" description="Dynamin N-terminal" evidence="8">
    <location>
        <begin position="52"/>
        <end position="212"/>
    </location>
</feature>
<dbReference type="InterPro" id="IPR027417">
    <property type="entry name" value="P-loop_NTPase"/>
</dbReference>
<dbReference type="EMBL" id="JAPZDC010000002">
    <property type="protein sequence ID" value="MDN5063412.1"/>
    <property type="molecule type" value="Genomic_DNA"/>
</dbReference>
<keyword evidence="6" id="KW-0175">Coiled coil</keyword>
<accession>A0AAW7PQD4</accession>
<dbReference type="Gene3D" id="3.40.50.300">
    <property type="entry name" value="P-loop containing nucleotide triphosphate hydrolases"/>
    <property type="match status" value="1"/>
</dbReference>
<evidence type="ECO:0000256" key="5">
    <source>
        <dbReference type="ARBA" id="ARBA00023136"/>
    </source>
</evidence>
<dbReference type="PANTHER" id="PTHR10465:SF0">
    <property type="entry name" value="SARCALUMENIN"/>
    <property type="match status" value="1"/>
</dbReference>
<gene>
    <name evidence="9" type="ORF">O8C91_04285</name>
</gene>
<organism evidence="9 10">
    <name type="scientific">Aliarcobacter butzleri</name>
    <dbReference type="NCBI Taxonomy" id="28197"/>
    <lineage>
        <taxon>Bacteria</taxon>
        <taxon>Pseudomonadati</taxon>
        <taxon>Campylobacterota</taxon>
        <taxon>Epsilonproteobacteria</taxon>
        <taxon>Campylobacterales</taxon>
        <taxon>Arcobacteraceae</taxon>
        <taxon>Aliarcobacter</taxon>
    </lineage>
</organism>
<dbReference type="SUPFAM" id="SSF52540">
    <property type="entry name" value="P-loop containing nucleoside triphosphate hydrolases"/>
    <property type="match status" value="1"/>
</dbReference>
<feature type="transmembrane region" description="Helical" evidence="7">
    <location>
        <begin position="514"/>
        <end position="533"/>
    </location>
</feature>
<keyword evidence="2" id="KW-0547">Nucleotide-binding</keyword>
<evidence type="ECO:0000256" key="6">
    <source>
        <dbReference type="SAM" id="Coils"/>
    </source>
</evidence>
<evidence type="ECO:0000259" key="8">
    <source>
        <dbReference type="Pfam" id="PF00350"/>
    </source>
</evidence>
<comment type="subcellular location">
    <subcellularLocation>
        <location evidence="1">Membrane</location>
    </subcellularLocation>
</comment>
<reference evidence="9" key="1">
    <citation type="submission" date="2022-12" db="EMBL/GenBank/DDBJ databases">
        <authorList>
            <person name="Uljanovas D."/>
        </authorList>
    </citation>
    <scope>NUCLEOTIDE SEQUENCE</scope>
    <source>
        <strain evidence="9">RCM39</strain>
    </source>
</reference>
<keyword evidence="4" id="KW-0342">GTP-binding</keyword>
<proteinExistence type="predicted"/>
<dbReference type="CDD" id="cd09912">
    <property type="entry name" value="DLP_2"/>
    <property type="match status" value="1"/>
</dbReference>
<evidence type="ECO:0000313" key="10">
    <source>
        <dbReference type="Proteomes" id="UP001171529"/>
    </source>
</evidence>
<dbReference type="GO" id="GO:0005525">
    <property type="term" value="F:GTP binding"/>
    <property type="evidence" value="ECO:0007669"/>
    <property type="project" value="UniProtKB-KW"/>
</dbReference>
<protein>
    <submittedName>
        <fullName evidence="9">Dynamin family protein</fullName>
    </submittedName>
</protein>
<keyword evidence="7" id="KW-0812">Transmembrane</keyword>
<evidence type="ECO:0000256" key="4">
    <source>
        <dbReference type="ARBA" id="ARBA00023134"/>
    </source>
</evidence>
<keyword evidence="5 7" id="KW-0472">Membrane</keyword>
<reference evidence="9" key="2">
    <citation type="journal article" date="2023" name="Microorganisms">
        <title>Genomic Characterization of Arcobacter butzleri Strains Isolated from Various Sources in Lithuania.</title>
        <authorList>
            <person name="Uljanovas D."/>
            <person name="Golz G."/>
            <person name="Fleischmann S."/>
            <person name="Kudirkiene E."/>
            <person name="Kasetiene N."/>
            <person name="Grineviciene A."/>
            <person name="Tamuleviciene E."/>
            <person name="Aksomaitiene J."/>
            <person name="Alter T."/>
            <person name="Malakauskas M."/>
        </authorList>
    </citation>
    <scope>NUCLEOTIDE SEQUENCE</scope>
    <source>
        <strain evidence="9">RCM39</strain>
    </source>
</reference>
<dbReference type="PANTHER" id="PTHR10465">
    <property type="entry name" value="TRANSMEMBRANE GTPASE FZO1"/>
    <property type="match status" value="1"/>
</dbReference>
<dbReference type="InterPro" id="IPR027094">
    <property type="entry name" value="Mitofusin_fam"/>
</dbReference>
<dbReference type="AlphaFoldDB" id="A0AAW7PQD4"/>
<sequence>MKYLDIKNNLLNSTKEFINLLENPILEAHKNSNKSINSFNTEIQNELLFKVLCLGEFNAGKSTFLNRFFIKEDILPTGAVPTTAKITTIKYGEEKELIAVYENGNQNIYKDNLQDVLKNVVSVKGEDLNKVNKVILNMPSDILKDGVVIIDTAGLNDSVKERSLITVDYVEQADAVIFLLRAGQPWSKSEKEFLEEKIFSKKNLDKVFFVVNFWDIVKEDKEKKEILEHLKDEIGKSLQKNSSNERNIKDIEIFPISAETGENFDNLKEKLFDYLSTKKTEEILNQKIKTFQTYLDETLIFLNTNKEELSKSDKELEKEKNNINENKRKFEKEKIELESKIKILIEGEYSKFLEDLESEYENTKENIIEKLSTKLYREENSVENRNHSIQLMLREVNTKVSSSFNKKYEKFQNSINEIFFKEKCILKLKTSNILDKNLLFEENDNTYISKLSNRRTLNENIVATIGAGGVTSLVGGIGLASLPTTVATQGAFASLGTWLFGGTTAVAGASASTLLAFAGGGVTLLSIPLYMYLRDKSKSKENINIETIIEDIERLIDENIKGIMEKLYEQKSDIIGLILGNIENDIINSYNNEIKNYETLISIKGSVEEYEKLDMLIEEIKKLKVN</sequence>
<dbReference type="Pfam" id="PF00350">
    <property type="entry name" value="Dynamin_N"/>
    <property type="match status" value="1"/>
</dbReference>
<dbReference type="GO" id="GO:0003924">
    <property type="term" value="F:GTPase activity"/>
    <property type="evidence" value="ECO:0007669"/>
    <property type="project" value="InterPro"/>
</dbReference>
<name>A0AAW7PQD4_9BACT</name>
<dbReference type="InterPro" id="IPR045063">
    <property type="entry name" value="Dynamin_N"/>
</dbReference>
<keyword evidence="7" id="KW-1133">Transmembrane helix</keyword>
<evidence type="ECO:0000256" key="3">
    <source>
        <dbReference type="ARBA" id="ARBA00022801"/>
    </source>
</evidence>
<evidence type="ECO:0000256" key="1">
    <source>
        <dbReference type="ARBA" id="ARBA00004370"/>
    </source>
</evidence>
<feature type="coiled-coil region" evidence="6">
    <location>
        <begin position="299"/>
        <end position="373"/>
    </location>
</feature>
<evidence type="ECO:0000256" key="7">
    <source>
        <dbReference type="SAM" id="Phobius"/>
    </source>
</evidence>
<dbReference type="Proteomes" id="UP001171529">
    <property type="component" value="Unassembled WGS sequence"/>
</dbReference>
<dbReference type="GO" id="GO:0016020">
    <property type="term" value="C:membrane"/>
    <property type="evidence" value="ECO:0007669"/>
    <property type="project" value="UniProtKB-SubCell"/>
</dbReference>
<dbReference type="RefSeq" id="WP_301344710.1">
    <property type="nucleotide sequence ID" value="NZ_JAPZDB010000005.1"/>
</dbReference>
<keyword evidence="3" id="KW-0378">Hydrolase</keyword>
<evidence type="ECO:0000256" key="2">
    <source>
        <dbReference type="ARBA" id="ARBA00022741"/>
    </source>
</evidence>
<evidence type="ECO:0000313" key="9">
    <source>
        <dbReference type="EMBL" id="MDN5063412.1"/>
    </source>
</evidence>
<comment type="caution">
    <text evidence="9">The sequence shown here is derived from an EMBL/GenBank/DDBJ whole genome shotgun (WGS) entry which is preliminary data.</text>
</comment>